<keyword evidence="5" id="KW-0349">Heme</keyword>
<dbReference type="GO" id="GO:0020037">
    <property type="term" value="F:heme binding"/>
    <property type="evidence" value="ECO:0007669"/>
    <property type="project" value="InterPro"/>
</dbReference>
<evidence type="ECO:0000256" key="10">
    <source>
        <dbReference type="ARBA" id="ARBA00023004"/>
    </source>
</evidence>
<evidence type="ECO:0000313" key="14">
    <source>
        <dbReference type="Proteomes" id="UP000310200"/>
    </source>
</evidence>
<keyword evidence="10" id="KW-0408">Iron</keyword>
<dbReference type="PANTHER" id="PTHR24292">
    <property type="entry name" value="CYTOCHROME P450"/>
    <property type="match status" value="1"/>
</dbReference>
<name>A0A4S2KXT3_9HYME</name>
<evidence type="ECO:0000313" key="13">
    <source>
        <dbReference type="EMBL" id="TGZ52927.1"/>
    </source>
</evidence>
<dbReference type="GO" id="GO:0005789">
    <property type="term" value="C:endoplasmic reticulum membrane"/>
    <property type="evidence" value="ECO:0007669"/>
    <property type="project" value="UniProtKB-SubCell"/>
</dbReference>
<keyword evidence="12" id="KW-0472">Membrane</keyword>
<keyword evidence="7" id="KW-0256">Endoplasmic reticulum</keyword>
<evidence type="ECO:0000256" key="8">
    <source>
        <dbReference type="ARBA" id="ARBA00022848"/>
    </source>
</evidence>
<comment type="subcellular location">
    <subcellularLocation>
        <location evidence="3">Endoplasmic reticulum membrane</location>
        <topology evidence="3">Peripheral membrane protein</topology>
    </subcellularLocation>
    <subcellularLocation>
        <location evidence="2">Microsome membrane</location>
        <topology evidence="2">Peripheral membrane protein</topology>
    </subcellularLocation>
</comment>
<keyword evidence="14" id="KW-1185">Reference proteome</keyword>
<feature type="non-terminal residue" evidence="13">
    <location>
        <position position="1"/>
    </location>
</feature>
<dbReference type="GO" id="GO:0005506">
    <property type="term" value="F:iron ion binding"/>
    <property type="evidence" value="ECO:0007669"/>
    <property type="project" value="InterPro"/>
</dbReference>
<dbReference type="Pfam" id="PF00067">
    <property type="entry name" value="p450"/>
    <property type="match status" value="1"/>
</dbReference>
<dbReference type="InterPro" id="IPR001128">
    <property type="entry name" value="Cyt_P450"/>
</dbReference>
<keyword evidence="6" id="KW-0479">Metal-binding</keyword>
<dbReference type="PANTHER" id="PTHR24292:SF100">
    <property type="entry name" value="CYTOCHROME P450 6A16, ISOFORM B-RELATED"/>
    <property type="match status" value="1"/>
</dbReference>
<dbReference type="GO" id="GO:0016705">
    <property type="term" value="F:oxidoreductase activity, acting on paired donors, with incorporation or reduction of molecular oxygen"/>
    <property type="evidence" value="ECO:0007669"/>
    <property type="project" value="InterPro"/>
</dbReference>
<evidence type="ECO:0000256" key="2">
    <source>
        <dbReference type="ARBA" id="ARBA00004174"/>
    </source>
</evidence>
<dbReference type="SUPFAM" id="SSF48264">
    <property type="entry name" value="Cytochrome P450"/>
    <property type="match status" value="1"/>
</dbReference>
<dbReference type="Gene3D" id="1.10.630.10">
    <property type="entry name" value="Cytochrome P450"/>
    <property type="match status" value="1"/>
</dbReference>
<evidence type="ECO:0000256" key="7">
    <source>
        <dbReference type="ARBA" id="ARBA00022824"/>
    </source>
</evidence>
<evidence type="ECO:0000256" key="3">
    <source>
        <dbReference type="ARBA" id="ARBA00004406"/>
    </source>
</evidence>
<evidence type="ECO:0000256" key="6">
    <source>
        <dbReference type="ARBA" id="ARBA00022723"/>
    </source>
</evidence>
<dbReference type="AlphaFoldDB" id="A0A4S2KXT3"/>
<dbReference type="STRING" id="300112.A0A4S2KXT3"/>
<evidence type="ECO:0000256" key="4">
    <source>
        <dbReference type="ARBA" id="ARBA00010617"/>
    </source>
</evidence>
<accession>A0A4S2KXT3</accession>
<dbReference type="GO" id="GO:0004497">
    <property type="term" value="F:monooxygenase activity"/>
    <property type="evidence" value="ECO:0007669"/>
    <property type="project" value="UniProtKB-KW"/>
</dbReference>
<comment type="caution">
    <text evidence="13">The sequence shown here is derived from an EMBL/GenBank/DDBJ whole genome shotgun (WGS) entry which is preliminary data.</text>
</comment>
<protein>
    <submittedName>
        <fullName evidence="13">Uncharacterized protein</fullName>
    </submittedName>
</protein>
<keyword evidence="11" id="KW-0503">Monooxygenase</keyword>
<proteinExistence type="inferred from homology"/>
<dbReference type="InterPro" id="IPR050476">
    <property type="entry name" value="Insect_CytP450_Detox"/>
</dbReference>
<evidence type="ECO:0000256" key="12">
    <source>
        <dbReference type="ARBA" id="ARBA00023136"/>
    </source>
</evidence>
<dbReference type="EMBL" id="QBLH01001142">
    <property type="protein sequence ID" value="TGZ52927.1"/>
    <property type="molecule type" value="Genomic_DNA"/>
</dbReference>
<reference evidence="13 14" key="1">
    <citation type="journal article" date="2019" name="Philos. Trans. R. Soc. Lond., B, Biol. Sci.">
        <title>Ant behaviour and brain gene expression of defending hosts depend on the ecological success of the intruding social parasite.</title>
        <authorList>
            <person name="Kaur R."/>
            <person name="Stoldt M."/>
            <person name="Jongepier E."/>
            <person name="Feldmeyer B."/>
            <person name="Menzel F."/>
            <person name="Bornberg-Bauer E."/>
            <person name="Foitzik S."/>
        </authorList>
    </citation>
    <scope>NUCLEOTIDE SEQUENCE [LARGE SCALE GENOMIC DNA]</scope>
    <source>
        <tissue evidence="13">Whole body</tissue>
    </source>
</reference>
<evidence type="ECO:0000256" key="9">
    <source>
        <dbReference type="ARBA" id="ARBA00023002"/>
    </source>
</evidence>
<keyword evidence="9" id="KW-0560">Oxidoreductase</keyword>
<organism evidence="13 14">
    <name type="scientific">Temnothorax longispinosus</name>
    <dbReference type="NCBI Taxonomy" id="300112"/>
    <lineage>
        <taxon>Eukaryota</taxon>
        <taxon>Metazoa</taxon>
        <taxon>Ecdysozoa</taxon>
        <taxon>Arthropoda</taxon>
        <taxon>Hexapoda</taxon>
        <taxon>Insecta</taxon>
        <taxon>Pterygota</taxon>
        <taxon>Neoptera</taxon>
        <taxon>Endopterygota</taxon>
        <taxon>Hymenoptera</taxon>
        <taxon>Apocrita</taxon>
        <taxon>Aculeata</taxon>
        <taxon>Formicoidea</taxon>
        <taxon>Formicidae</taxon>
        <taxon>Myrmicinae</taxon>
        <taxon>Temnothorax</taxon>
    </lineage>
</organism>
<dbReference type="Proteomes" id="UP000310200">
    <property type="component" value="Unassembled WGS sequence"/>
</dbReference>
<evidence type="ECO:0000256" key="1">
    <source>
        <dbReference type="ARBA" id="ARBA00001971"/>
    </source>
</evidence>
<dbReference type="InterPro" id="IPR036396">
    <property type="entry name" value="Cyt_P450_sf"/>
</dbReference>
<evidence type="ECO:0000256" key="5">
    <source>
        <dbReference type="ARBA" id="ARBA00022617"/>
    </source>
</evidence>
<keyword evidence="8" id="KW-0492">Microsome</keyword>
<sequence length="220" mass="25640">IFPIIKECSEGLAKYLDNKAQMRDSIEIKDICKKLLYKSYLPICSNCIEEPNNDEYRIQGKNILKIKIIRFILSMSIPKIMDIFFIPLTYRRITTHKVIKHDFMNLLIQLMEKGYVDDDKKTTDFPYICLKNLLILLKKTILFYSPATTINKLTMAEAIAQSFIFFLAGFETSTATATFALYELAHHRDIQDKVHKEIDETDSEEISTSSNVESHLYQKY</sequence>
<comment type="similarity">
    <text evidence="4">Belongs to the cytochrome P450 family.</text>
</comment>
<gene>
    <name evidence="13" type="ORF">DBV15_11683</name>
</gene>
<comment type="cofactor">
    <cofactor evidence="1">
        <name>heme</name>
        <dbReference type="ChEBI" id="CHEBI:30413"/>
    </cofactor>
</comment>
<evidence type="ECO:0000256" key="11">
    <source>
        <dbReference type="ARBA" id="ARBA00023033"/>
    </source>
</evidence>